<dbReference type="Pfam" id="PF02191">
    <property type="entry name" value="OLF"/>
    <property type="match status" value="1"/>
</dbReference>
<evidence type="ECO:0000256" key="3">
    <source>
        <dbReference type="ARBA" id="ARBA00023134"/>
    </source>
</evidence>
<comment type="similarity">
    <text evidence="1">Belongs to the small GTPase superfamily. Ras family. KappaB-Ras subfamily.</text>
</comment>
<dbReference type="InterPro" id="IPR001806">
    <property type="entry name" value="Small_GTPase"/>
</dbReference>
<keyword evidence="2" id="KW-0547">Nucleotide-binding</keyword>
<dbReference type="InterPro" id="IPR027417">
    <property type="entry name" value="P-loop_NTPase"/>
</dbReference>
<name>A0A1I7WYF0_HETBA</name>
<keyword evidence="3" id="KW-0342">GTP-binding</keyword>
<dbReference type="SMART" id="SM00173">
    <property type="entry name" value="RAS"/>
    <property type="match status" value="1"/>
</dbReference>
<evidence type="ECO:0000313" key="6">
    <source>
        <dbReference type="WBParaSite" id="Hba_10211"/>
    </source>
</evidence>
<dbReference type="PANTHER" id="PTHR46152">
    <property type="entry name" value="NF-KAPPA-B INHIBITOR-INTERACTING RAS-LIKE PROTEIN"/>
    <property type="match status" value="1"/>
</dbReference>
<dbReference type="PROSITE" id="PS51419">
    <property type="entry name" value="RAB"/>
    <property type="match status" value="1"/>
</dbReference>
<dbReference type="InterPro" id="IPR003112">
    <property type="entry name" value="Olfac-like_dom"/>
</dbReference>
<accession>A0A1I7WYF0</accession>
<dbReference type="PANTHER" id="PTHR46152:SF3">
    <property type="entry name" value="NF-KAPPA-B INHIBITOR-INTERACTING RAS-LIKE PROTEIN"/>
    <property type="match status" value="1"/>
</dbReference>
<dbReference type="WBParaSite" id="Hba_10211">
    <property type="protein sequence ID" value="Hba_10211"/>
    <property type="gene ID" value="Hba_10211"/>
</dbReference>
<dbReference type="GO" id="GO:0032484">
    <property type="term" value="P:Ral protein signal transduction"/>
    <property type="evidence" value="ECO:0007669"/>
    <property type="project" value="TreeGrafter"/>
</dbReference>
<proteinExistence type="inferred from homology"/>
<dbReference type="SUPFAM" id="SSF52540">
    <property type="entry name" value="P-loop containing nucleoside triphosphate hydrolases"/>
    <property type="match status" value="1"/>
</dbReference>
<dbReference type="Gene3D" id="3.40.50.300">
    <property type="entry name" value="P-loop containing nucleotide triphosphate hydrolases"/>
    <property type="match status" value="1"/>
</dbReference>
<dbReference type="Proteomes" id="UP000095283">
    <property type="component" value="Unplaced"/>
</dbReference>
<dbReference type="GO" id="GO:0043124">
    <property type="term" value="P:negative regulation of canonical NF-kappaB signal transduction"/>
    <property type="evidence" value="ECO:0007669"/>
    <property type="project" value="InterPro"/>
</dbReference>
<dbReference type="AlphaFoldDB" id="A0A1I7WYF0"/>
<organism evidence="5 6">
    <name type="scientific">Heterorhabditis bacteriophora</name>
    <name type="common">Entomopathogenic nematode worm</name>
    <dbReference type="NCBI Taxonomy" id="37862"/>
    <lineage>
        <taxon>Eukaryota</taxon>
        <taxon>Metazoa</taxon>
        <taxon>Ecdysozoa</taxon>
        <taxon>Nematoda</taxon>
        <taxon>Chromadorea</taxon>
        <taxon>Rhabditida</taxon>
        <taxon>Rhabditina</taxon>
        <taxon>Rhabditomorpha</taxon>
        <taxon>Strongyloidea</taxon>
        <taxon>Heterorhabditidae</taxon>
        <taxon>Heterorhabditis</taxon>
    </lineage>
</organism>
<evidence type="ECO:0000259" key="4">
    <source>
        <dbReference type="Pfam" id="PF02191"/>
    </source>
</evidence>
<dbReference type="GO" id="GO:0003924">
    <property type="term" value="F:GTPase activity"/>
    <property type="evidence" value="ECO:0007669"/>
    <property type="project" value="InterPro"/>
</dbReference>
<dbReference type="InterPro" id="IPR042227">
    <property type="entry name" value="KBRS"/>
</dbReference>
<dbReference type="GO" id="GO:0005525">
    <property type="term" value="F:GTP binding"/>
    <property type="evidence" value="ECO:0007669"/>
    <property type="project" value="UniProtKB-KW"/>
</dbReference>
<keyword evidence="5" id="KW-1185">Reference proteome</keyword>
<evidence type="ECO:0000256" key="1">
    <source>
        <dbReference type="ARBA" id="ARBA00008094"/>
    </source>
</evidence>
<dbReference type="GO" id="GO:0032794">
    <property type="term" value="F:GTPase activating protein binding"/>
    <property type="evidence" value="ECO:0007669"/>
    <property type="project" value="TreeGrafter"/>
</dbReference>
<evidence type="ECO:0000256" key="2">
    <source>
        <dbReference type="ARBA" id="ARBA00022741"/>
    </source>
</evidence>
<evidence type="ECO:0000313" key="5">
    <source>
        <dbReference type="Proteomes" id="UP000095283"/>
    </source>
</evidence>
<reference evidence="6" key="1">
    <citation type="submission" date="2016-11" db="UniProtKB">
        <authorList>
            <consortium name="WormBaseParasite"/>
        </authorList>
    </citation>
    <scope>IDENTIFICATION</scope>
</reference>
<dbReference type="Pfam" id="PF00071">
    <property type="entry name" value="Ras"/>
    <property type="match status" value="1"/>
</dbReference>
<sequence>MLILLRRIIGSKRRNHIQCPSVVHIGRKHTLRCFFLQLPVSIGLYLSDFASTSDGTTQLSSTSRLKRSTDRSNNVIYLPVYAQISKKSIKRLCMQQRFTSQDKVHEKPVKSLKTTERKRCSSAVSFSEPRLVGVRPNTIGSAMRDGESWYITEFHLGYSILQFTSLKSLNQSEPRSIHTLPYPFHGTDNAVLNGTVYYNYGDCLISYHLTSGTTKQIKLSASMIISSWSLPAIVPSRLSNALVRCGLLYATESTENGTTITPVYDFYGHIYVNGKTTLWKGIFMGIIESYYFHGDYRKLSLQSLLSSYHIPQRRYSVAQFIFGNLSLTEAYSDIQDGQILKGRRPGSLECMGRAMRVVVAGSRRVGKTAILRQVACVEDITSKPYDPTIDDTYQVLLEEADRPREILIFHDTGGVPDYGSVELKKQYLQVADAFVLVYSVTDHESFNRVDLLKKFIEKQFSKDRKEVHKISHNLLTKLFNLIKILIHTFFKVDSDFAHNWAMRERG</sequence>
<protein>
    <submittedName>
        <fullName evidence="6">Olfactomedin-like domain-containing protein</fullName>
    </submittedName>
</protein>
<feature type="domain" description="Olfactomedin-like" evidence="4">
    <location>
        <begin position="128"/>
        <end position="220"/>
    </location>
</feature>